<feature type="region of interest" description="Disordered" evidence="1">
    <location>
        <begin position="114"/>
        <end position="136"/>
    </location>
</feature>
<dbReference type="Proteomes" id="UP001329825">
    <property type="component" value="Chromosome 9"/>
</dbReference>
<reference evidence="3 4" key="1">
    <citation type="submission" date="2024-01" db="EMBL/GenBank/DDBJ databases">
        <title>Comparative genomics of Cryptococcus and Kwoniella reveals pathogenesis evolution and contrasting modes of karyotype evolution via chromosome fusion or intercentromeric recombination.</title>
        <authorList>
            <person name="Coelho M.A."/>
            <person name="David-Palma M."/>
            <person name="Shea T."/>
            <person name="Bowers K."/>
            <person name="McGinley-Smith S."/>
            <person name="Mohammad A.W."/>
            <person name="Gnirke A."/>
            <person name="Yurkov A.M."/>
            <person name="Nowrousian M."/>
            <person name="Sun S."/>
            <person name="Cuomo C.A."/>
            <person name="Heitman J."/>
        </authorList>
    </citation>
    <scope>NUCLEOTIDE SEQUENCE [LARGE SCALE GENOMIC DNA]</scope>
    <source>
        <strain evidence="3">CBS 11374</strain>
    </source>
</reference>
<dbReference type="InterPro" id="IPR003121">
    <property type="entry name" value="SWIB_MDM2_domain"/>
</dbReference>
<gene>
    <name evidence="3" type="ORF">IL334_006656</name>
</gene>
<protein>
    <recommendedName>
        <fullName evidence="2">DM2 domain-containing protein</fullName>
    </recommendedName>
</protein>
<evidence type="ECO:0000313" key="4">
    <source>
        <dbReference type="Proteomes" id="UP001329825"/>
    </source>
</evidence>
<dbReference type="InterPro" id="IPR036885">
    <property type="entry name" value="SWIB_MDM2_dom_sf"/>
</dbReference>
<dbReference type="GeneID" id="87958786"/>
<keyword evidence="4" id="KW-1185">Reference proteome</keyword>
<sequence>MSTPQAGPSHIQASPYPPQAQIGGGGDNKRRAEADPESVRRLKHPRPPLPPPHVLQSLVPDSPAFTDLLKLEQKLDWTLLRKKAEINDALGRPTRVKRTLRVFISNTAHDQTWQKEAAAPLTEDKKEESSGIQKEGDADVTMGENALPAPVPVEQNKTEAIGEGVDVNTGRGVAGWVLKIEGRLLDYGNTRLDKTKRKFSTFLKSVVIDFDNREAPTFPEGNIVEWHAQNLTPALDGFEILRRGDRNINSRIIIHLSHYPERFKVLQPLSDLISMKEGTRAEIISSVWKLIKVGGAQDKEDSTVIRPISGLEKIFPPGQEGIPFHQLPEMVTRFLTHPDPIVIPYTIQVDKDFNFHPKCFDIPIEVEDPLKSKMSLLVQSFEGKEGKEIVQLEDKVGELAYFARDVKQKRDFLESFASNPQVFIQNWLAAQARDLDQMLGYQIGTSGINGGSVREEDLRRSDLFSLPWVDEAVTIHESARMEQERRSKAQSHHR</sequence>
<dbReference type="Gene3D" id="1.10.245.10">
    <property type="entry name" value="SWIB/MDM2 domain"/>
    <property type="match status" value="1"/>
</dbReference>
<dbReference type="CDD" id="cd10568">
    <property type="entry name" value="SWIB_like"/>
    <property type="match status" value="1"/>
</dbReference>
<evidence type="ECO:0000313" key="3">
    <source>
        <dbReference type="EMBL" id="WRT69666.1"/>
    </source>
</evidence>
<dbReference type="SUPFAM" id="SSF47592">
    <property type="entry name" value="SWIB/MDM2 domain"/>
    <property type="match status" value="1"/>
</dbReference>
<organism evidence="3 4">
    <name type="scientific">Kwoniella shivajii</name>
    <dbReference type="NCBI Taxonomy" id="564305"/>
    <lineage>
        <taxon>Eukaryota</taxon>
        <taxon>Fungi</taxon>
        <taxon>Dikarya</taxon>
        <taxon>Basidiomycota</taxon>
        <taxon>Agaricomycotina</taxon>
        <taxon>Tremellomycetes</taxon>
        <taxon>Tremellales</taxon>
        <taxon>Cryptococcaceae</taxon>
        <taxon>Kwoniella</taxon>
    </lineage>
</organism>
<dbReference type="PANTHER" id="PTHR13844">
    <property type="entry name" value="SWI/SNF-RELATED MATRIX-ASSOCIATED ACTIN-DEPENDENT REGULATOR OF CHROMATIN SUBFAMILY D"/>
    <property type="match status" value="1"/>
</dbReference>
<feature type="domain" description="DM2" evidence="2">
    <location>
        <begin position="258"/>
        <end position="337"/>
    </location>
</feature>
<feature type="region of interest" description="Disordered" evidence="1">
    <location>
        <begin position="1"/>
        <end position="58"/>
    </location>
</feature>
<feature type="compositionally biased region" description="Basic and acidic residues" evidence="1">
    <location>
        <begin position="27"/>
        <end position="40"/>
    </location>
</feature>
<accession>A0ABZ1D9L0</accession>
<evidence type="ECO:0000256" key="1">
    <source>
        <dbReference type="SAM" id="MobiDB-lite"/>
    </source>
</evidence>
<evidence type="ECO:0000259" key="2">
    <source>
        <dbReference type="PROSITE" id="PS51925"/>
    </source>
</evidence>
<feature type="compositionally biased region" description="Basic and acidic residues" evidence="1">
    <location>
        <begin position="122"/>
        <end position="136"/>
    </location>
</feature>
<dbReference type="EMBL" id="CP141889">
    <property type="protein sequence ID" value="WRT69666.1"/>
    <property type="molecule type" value="Genomic_DNA"/>
</dbReference>
<dbReference type="RefSeq" id="XP_062794405.1">
    <property type="nucleotide sequence ID" value="XM_062938354.1"/>
</dbReference>
<proteinExistence type="predicted"/>
<dbReference type="Pfam" id="PF02201">
    <property type="entry name" value="SWIB"/>
    <property type="match status" value="1"/>
</dbReference>
<name>A0ABZ1D9L0_9TREE</name>
<dbReference type="PROSITE" id="PS51925">
    <property type="entry name" value="SWIB_MDM2"/>
    <property type="match status" value="1"/>
</dbReference>